<organism evidence="2 3">
    <name type="scientific">Microvirgula aerodenitrificans</name>
    <dbReference type="NCBI Taxonomy" id="57480"/>
    <lineage>
        <taxon>Bacteria</taxon>
        <taxon>Pseudomonadati</taxon>
        <taxon>Pseudomonadota</taxon>
        <taxon>Betaproteobacteria</taxon>
        <taxon>Neisseriales</taxon>
        <taxon>Aquaspirillaceae</taxon>
        <taxon>Microvirgula</taxon>
    </lineage>
</organism>
<dbReference type="Proteomes" id="UP000244173">
    <property type="component" value="Chromosome"/>
</dbReference>
<dbReference type="PANTHER" id="PTHR42673:SF4">
    <property type="entry name" value="MALEYLACETOACETATE ISOMERASE"/>
    <property type="match status" value="1"/>
</dbReference>
<evidence type="ECO:0000313" key="2">
    <source>
        <dbReference type="EMBL" id="AVY94258.1"/>
    </source>
</evidence>
<dbReference type="SUPFAM" id="SSF52833">
    <property type="entry name" value="Thioredoxin-like"/>
    <property type="match status" value="1"/>
</dbReference>
<name>A0A2S0PA54_9NEIS</name>
<dbReference type="CDD" id="cd03194">
    <property type="entry name" value="GST_C_3"/>
    <property type="match status" value="1"/>
</dbReference>
<dbReference type="STRING" id="1122240.GCA_000620105_02488"/>
<dbReference type="PANTHER" id="PTHR42673">
    <property type="entry name" value="MALEYLACETOACETATE ISOMERASE"/>
    <property type="match status" value="1"/>
</dbReference>
<dbReference type="SFLD" id="SFLDS00019">
    <property type="entry name" value="Glutathione_Transferase_(cytos"/>
    <property type="match status" value="1"/>
</dbReference>
<reference evidence="2 3" key="1">
    <citation type="submission" date="2018-04" db="EMBL/GenBank/DDBJ databases">
        <title>Denitrifier Microvirgula.</title>
        <authorList>
            <person name="Anderson E."/>
            <person name="Jang J."/>
            <person name="Ishii S."/>
        </authorList>
    </citation>
    <scope>NUCLEOTIDE SEQUENCE [LARGE SCALE GENOMIC DNA]</scope>
    <source>
        <strain evidence="2 3">BE2.4</strain>
    </source>
</reference>
<dbReference type="Pfam" id="PF13410">
    <property type="entry name" value="GST_C_2"/>
    <property type="match status" value="1"/>
</dbReference>
<dbReference type="KEGG" id="maer:DAI18_09545"/>
<protein>
    <submittedName>
        <fullName evidence="2">Glutathione S-transferase family protein</fullName>
    </submittedName>
</protein>
<dbReference type="Gene3D" id="1.20.1050.10">
    <property type="match status" value="1"/>
</dbReference>
<dbReference type="GO" id="GO:0006749">
    <property type="term" value="P:glutathione metabolic process"/>
    <property type="evidence" value="ECO:0007669"/>
    <property type="project" value="TreeGrafter"/>
</dbReference>
<dbReference type="OrthoDB" id="9799538at2"/>
<dbReference type="SFLD" id="SFLDG00358">
    <property type="entry name" value="Main_(cytGST)"/>
    <property type="match status" value="1"/>
</dbReference>
<dbReference type="GO" id="GO:0004364">
    <property type="term" value="F:glutathione transferase activity"/>
    <property type="evidence" value="ECO:0007669"/>
    <property type="project" value="TreeGrafter"/>
</dbReference>
<evidence type="ECO:0000259" key="1">
    <source>
        <dbReference type="PROSITE" id="PS50404"/>
    </source>
</evidence>
<dbReference type="Gene3D" id="3.40.30.10">
    <property type="entry name" value="Glutaredoxin"/>
    <property type="match status" value="1"/>
</dbReference>
<gene>
    <name evidence="2" type="ORF">DAI18_09545</name>
</gene>
<evidence type="ECO:0000313" key="3">
    <source>
        <dbReference type="Proteomes" id="UP000244173"/>
    </source>
</evidence>
<dbReference type="EMBL" id="CP028519">
    <property type="protein sequence ID" value="AVY94258.1"/>
    <property type="molecule type" value="Genomic_DNA"/>
</dbReference>
<dbReference type="GO" id="GO:0006559">
    <property type="term" value="P:L-phenylalanine catabolic process"/>
    <property type="evidence" value="ECO:0007669"/>
    <property type="project" value="TreeGrafter"/>
</dbReference>
<dbReference type="Pfam" id="PF13409">
    <property type="entry name" value="GST_N_2"/>
    <property type="match status" value="1"/>
</dbReference>
<accession>A0A2S0PA54</accession>
<dbReference type="SUPFAM" id="SSF47616">
    <property type="entry name" value="GST C-terminal domain-like"/>
    <property type="match status" value="1"/>
</dbReference>
<feature type="domain" description="GST N-terminal" evidence="1">
    <location>
        <begin position="1"/>
        <end position="81"/>
    </location>
</feature>
<dbReference type="CDD" id="cd03043">
    <property type="entry name" value="GST_N_1"/>
    <property type="match status" value="1"/>
</dbReference>
<proteinExistence type="predicted"/>
<dbReference type="PROSITE" id="PS50404">
    <property type="entry name" value="GST_NTER"/>
    <property type="match status" value="1"/>
</dbReference>
<dbReference type="InterPro" id="IPR036282">
    <property type="entry name" value="Glutathione-S-Trfase_C_sf"/>
</dbReference>
<dbReference type="InterPro" id="IPR040079">
    <property type="entry name" value="Glutathione_S-Trfase"/>
</dbReference>
<dbReference type="RefSeq" id="WP_028499503.1">
    <property type="nucleotide sequence ID" value="NZ_CAURZP010000006.1"/>
</dbReference>
<dbReference type="InterPro" id="IPR004045">
    <property type="entry name" value="Glutathione_S-Trfase_N"/>
</dbReference>
<keyword evidence="3" id="KW-1185">Reference proteome</keyword>
<keyword evidence="2" id="KW-0808">Transferase</keyword>
<sequence>MQLIIGNKRYSSWSLRPWLLMRHFDLPFDEIMVNLYQGDTRAERLAYSPTGKVPALIDDGALVWESLAILDYLAERFPQLPLWPAERIARAHARSIAAEMHAGFGALRQAMPTNFCARLPGRGHTDAALADVARVVELVSDCRTRFGGTGRFLFGEFGIADAMYAPVATRLVTYGVQLPPLVRDWVDALYALPAMNEWLQAAESEPLIRSAEPYADA</sequence>
<dbReference type="GO" id="GO:0016034">
    <property type="term" value="F:maleylacetoacetate isomerase activity"/>
    <property type="evidence" value="ECO:0007669"/>
    <property type="project" value="TreeGrafter"/>
</dbReference>
<dbReference type="AlphaFoldDB" id="A0A2S0PA54"/>
<dbReference type="InterPro" id="IPR036249">
    <property type="entry name" value="Thioredoxin-like_sf"/>
</dbReference>